<dbReference type="Proteomes" id="UP001073122">
    <property type="component" value="Unassembled WGS sequence"/>
</dbReference>
<dbReference type="EMBL" id="JAOVZW010000001">
    <property type="protein sequence ID" value="MCX8522576.1"/>
    <property type="molecule type" value="Genomic_DNA"/>
</dbReference>
<gene>
    <name evidence="2" type="ORF">OF897_01375</name>
</gene>
<evidence type="ECO:0000313" key="2">
    <source>
        <dbReference type="EMBL" id="MCX8522576.1"/>
    </source>
</evidence>
<protein>
    <submittedName>
        <fullName evidence="2">Energy transducer TonB</fullName>
    </submittedName>
</protein>
<comment type="caution">
    <text evidence="2">The sequence shown here is derived from an EMBL/GenBank/DDBJ whole genome shotgun (WGS) entry which is preliminary data.</text>
</comment>
<feature type="domain" description="TonB C-terminal" evidence="1">
    <location>
        <begin position="2"/>
        <end position="57"/>
    </location>
</feature>
<evidence type="ECO:0000313" key="3">
    <source>
        <dbReference type="Proteomes" id="UP001073122"/>
    </source>
</evidence>
<dbReference type="InterPro" id="IPR037682">
    <property type="entry name" value="TonB_C"/>
</dbReference>
<sequence length="63" mass="7217">MFSFVIERDGSMTDVKVTGLNESFNAEVKRAVRSIKNKWNPAIYKGKIVRSRLNIPVFMANKL</sequence>
<name>A0ABT3XKA5_9FLAO</name>
<organism evidence="2 3">
    <name type="scientific">Chryseobacterium formosus</name>
    <dbReference type="NCBI Taxonomy" id="1537363"/>
    <lineage>
        <taxon>Bacteria</taxon>
        <taxon>Pseudomonadati</taxon>
        <taxon>Bacteroidota</taxon>
        <taxon>Flavobacteriia</taxon>
        <taxon>Flavobacteriales</taxon>
        <taxon>Weeksellaceae</taxon>
        <taxon>Chryseobacterium group</taxon>
        <taxon>Chryseobacterium</taxon>
    </lineage>
</organism>
<reference evidence="2" key="1">
    <citation type="submission" date="2022-10" db="EMBL/GenBank/DDBJ databases">
        <title>Chryseobacterium sp. nov., a novel bacterial species.</title>
        <authorList>
            <person name="Cao Y."/>
        </authorList>
    </citation>
    <scope>NUCLEOTIDE SEQUENCE</scope>
    <source>
        <strain evidence="2">CCTCC AB2015118</strain>
    </source>
</reference>
<evidence type="ECO:0000259" key="1">
    <source>
        <dbReference type="Pfam" id="PF03544"/>
    </source>
</evidence>
<dbReference type="Pfam" id="PF03544">
    <property type="entry name" value="TonB_C"/>
    <property type="match status" value="1"/>
</dbReference>
<dbReference type="RefSeq" id="WP_267263899.1">
    <property type="nucleotide sequence ID" value="NZ_JAOVZW010000001.1"/>
</dbReference>
<proteinExistence type="predicted"/>
<dbReference type="Gene3D" id="3.30.1150.10">
    <property type="match status" value="1"/>
</dbReference>
<keyword evidence="3" id="KW-1185">Reference proteome</keyword>
<dbReference type="SUPFAM" id="SSF74653">
    <property type="entry name" value="TolA/TonB C-terminal domain"/>
    <property type="match status" value="1"/>
</dbReference>
<accession>A0ABT3XKA5</accession>